<feature type="region of interest" description="Disordered" evidence="1">
    <location>
        <begin position="364"/>
        <end position="469"/>
    </location>
</feature>
<evidence type="ECO:0000259" key="2">
    <source>
        <dbReference type="SMART" id="SM00974"/>
    </source>
</evidence>
<feature type="compositionally biased region" description="Acidic residues" evidence="1">
    <location>
        <begin position="85"/>
        <end position="95"/>
    </location>
</feature>
<dbReference type="Pfam" id="PF26647">
    <property type="entry name" value="zf_Tbcl_3"/>
    <property type="match status" value="1"/>
</dbReference>
<feature type="region of interest" description="Disordered" evidence="1">
    <location>
        <begin position="626"/>
        <end position="664"/>
    </location>
</feature>
<feature type="compositionally biased region" description="Polar residues" evidence="1">
    <location>
        <begin position="313"/>
        <end position="323"/>
    </location>
</feature>
<dbReference type="OrthoDB" id="2417614at2759"/>
<dbReference type="SMART" id="SM00974">
    <property type="entry name" value="T5orf172"/>
    <property type="match status" value="1"/>
</dbReference>
<feature type="region of interest" description="Disordered" evidence="1">
    <location>
        <begin position="218"/>
        <end position="326"/>
    </location>
</feature>
<feature type="compositionally biased region" description="Low complexity" evidence="1">
    <location>
        <begin position="646"/>
        <end position="657"/>
    </location>
</feature>
<feature type="compositionally biased region" description="Polar residues" evidence="1">
    <location>
        <begin position="276"/>
        <end position="288"/>
    </location>
</feature>
<dbReference type="PANTHER" id="PTHR28094">
    <property type="entry name" value="MEIOTICALLY UP-REGULATED GENE 113 PROTEIN"/>
    <property type="match status" value="1"/>
</dbReference>
<dbReference type="Pfam" id="PF10544">
    <property type="entry name" value="T5orf172"/>
    <property type="match status" value="1"/>
</dbReference>
<feature type="compositionally biased region" description="Polar residues" evidence="1">
    <location>
        <begin position="163"/>
        <end position="174"/>
    </location>
</feature>
<name>A0A433CXA0_9FUNG</name>
<evidence type="ECO:0000313" key="3">
    <source>
        <dbReference type="EMBL" id="RUP43219.1"/>
    </source>
</evidence>
<feature type="compositionally biased region" description="Polar residues" evidence="1">
    <location>
        <begin position="429"/>
        <end position="441"/>
    </location>
</feature>
<feature type="compositionally biased region" description="Polar residues" evidence="1">
    <location>
        <begin position="626"/>
        <end position="635"/>
    </location>
</feature>
<evidence type="ECO:0000313" key="4">
    <source>
        <dbReference type="Proteomes" id="UP000268093"/>
    </source>
</evidence>
<dbReference type="Proteomes" id="UP000268093">
    <property type="component" value="Unassembled WGS sequence"/>
</dbReference>
<dbReference type="InterPro" id="IPR053006">
    <property type="entry name" value="Meiosis_regulatory"/>
</dbReference>
<reference evidence="3 4" key="1">
    <citation type="journal article" date="2018" name="New Phytol.">
        <title>Phylogenomics of Endogonaceae and evolution of mycorrhizas within Mucoromycota.</title>
        <authorList>
            <person name="Chang Y."/>
            <person name="Desiro A."/>
            <person name="Na H."/>
            <person name="Sandor L."/>
            <person name="Lipzen A."/>
            <person name="Clum A."/>
            <person name="Barry K."/>
            <person name="Grigoriev I.V."/>
            <person name="Martin F.M."/>
            <person name="Stajich J.E."/>
            <person name="Smith M.E."/>
            <person name="Bonito G."/>
            <person name="Spatafora J.W."/>
        </authorList>
    </citation>
    <scope>NUCLEOTIDE SEQUENCE [LARGE SCALE GENOMIC DNA]</scope>
    <source>
        <strain evidence="3 4">GMNB39</strain>
    </source>
</reference>
<feature type="region of interest" description="Disordered" evidence="1">
    <location>
        <begin position="66"/>
        <end position="97"/>
    </location>
</feature>
<feature type="compositionally biased region" description="Low complexity" evidence="1">
    <location>
        <begin position="387"/>
        <end position="402"/>
    </location>
</feature>
<proteinExistence type="predicted"/>
<sequence length="752" mass="82876">MHVTKRTPSKRPNATKCRGISVNGKPCQRSVVKGVTDADGNQFCYSHRAQANNTDIFNIRKSKESVHADSDSDWEVQSKAVGDNPDNDGSDDDGDIGFFSKTIRKKVPRIVENNPEDSLAQLTENMQTLALRKKDPHIVEDDFENDTEDLLGQLTENMQTLALATPQRTKQPKSNGPGRRKKTATPERSAVPNINGTNVPQQSTTVIVIYSGDSTPAEITVSGKHQPQIIRSPITPTQAGTRGVSQTSNVSPQRTPYSGSRGPTEQQDYADGMDLSSFQEPSTSNANVNKPLPATPLAEPNLSTASPPPATNYEPTSSASPPTAAQKPFSFINRHYATAPTTPEKRDNDNSSIKGFVNNLKSFLNHPRKSHSSTVPQGQKPFPPSSPSSSDSLSPSPSPSTSVVPHRPQQPPITYSNSDDEYSFPSPYTVANQLRTHSSPTLPRMPSPPTHSRLGQRDTTPSGKASLRCQGFSKKGTRCTNKVKIDESNEDGALPYCHHHRSEAVREKLVFVGKEIKLKWVHVDEWISPGLSEKTRYLLRMEMEKPISPSDDAGFIYAYQLLDVIPANATRQLNVLSYRFPIGPSSSTDTYCLYKVGRTTNLHRRLHQWSQQCGYTPKLIEHFPTTASYPQPNLRSSPMPSPSPSPSSSSSSTSSTSDLDSGPVIKCKHSHRAERLIHLELFDKHRADLNTCKGCGNIHREWFKVERRTPLDSAGVGGVKGERVQNLEGWEDIKLIILRWVTYIETVYGVGS</sequence>
<protein>
    <submittedName>
        <fullName evidence="3">Meiotically up-regulated gene 113-domain-containing protein</fullName>
    </submittedName>
</protein>
<gene>
    <name evidence="3" type="ORF">BC936DRAFT_137464</name>
</gene>
<feature type="domain" description="Bacteriophage T5 Orf172 DNA-binding" evidence="2">
    <location>
        <begin position="588"/>
        <end position="717"/>
    </location>
</feature>
<dbReference type="PANTHER" id="PTHR28094:SF1">
    <property type="entry name" value="MEIOTICALLY UP-REGULATED GENE 113 PROTEIN"/>
    <property type="match status" value="1"/>
</dbReference>
<keyword evidence="4" id="KW-1185">Reference proteome</keyword>
<organism evidence="3 4">
    <name type="scientific">Jimgerdemannia flammicorona</name>
    <dbReference type="NCBI Taxonomy" id="994334"/>
    <lineage>
        <taxon>Eukaryota</taxon>
        <taxon>Fungi</taxon>
        <taxon>Fungi incertae sedis</taxon>
        <taxon>Mucoromycota</taxon>
        <taxon>Mucoromycotina</taxon>
        <taxon>Endogonomycetes</taxon>
        <taxon>Endogonales</taxon>
        <taxon>Endogonaceae</taxon>
        <taxon>Jimgerdemannia</taxon>
    </lineage>
</organism>
<dbReference type="AlphaFoldDB" id="A0A433CXA0"/>
<accession>A0A433CXA0</accession>
<dbReference type="InterPro" id="IPR018306">
    <property type="entry name" value="Phage_T5_Orf172_DNA-bd"/>
</dbReference>
<feature type="compositionally biased region" description="Polar residues" evidence="1">
    <location>
        <begin position="234"/>
        <end position="267"/>
    </location>
</feature>
<dbReference type="EMBL" id="RBNI01011425">
    <property type="protein sequence ID" value="RUP43219.1"/>
    <property type="molecule type" value="Genomic_DNA"/>
</dbReference>
<dbReference type="InterPro" id="IPR058251">
    <property type="entry name" value="zf_Tbcl_3"/>
</dbReference>
<comment type="caution">
    <text evidence="3">The sequence shown here is derived from an EMBL/GenBank/DDBJ whole genome shotgun (WGS) entry which is preliminary data.</text>
</comment>
<evidence type="ECO:0000256" key="1">
    <source>
        <dbReference type="SAM" id="MobiDB-lite"/>
    </source>
</evidence>
<feature type="region of interest" description="Disordered" evidence="1">
    <location>
        <begin position="163"/>
        <end position="199"/>
    </location>
</feature>